<keyword evidence="3" id="KW-1185">Reference proteome</keyword>
<dbReference type="InterPro" id="IPR021738">
    <property type="entry name" value="DUF3309"/>
</dbReference>
<dbReference type="Proteomes" id="UP001431449">
    <property type="component" value="Unassembled WGS sequence"/>
</dbReference>
<comment type="caution">
    <text evidence="2">The sequence shown here is derived from an EMBL/GenBank/DDBJ whole genome shotgun (WGS) entry which is preliminary data.</text>
</comment>
<evidence type="ECO:0000313" key="3">
    <source>
        <dbReference type="Proteomes" id="UP001431449"/>
    </source>
</evidence>
<gene>
    <name evidence="2" type="ORF">M0G41_05185</name>
</gene>
<evidence type="ECO:0000256" key="1">
    <source>
        <dbReference type="SAM" id="Phobius"/>
    </source>
</evidence>
<evidence type="ECO:0000313" key="2">
    <source>
        <dbReference type="EMBL" id="MCK7593063.1"/>
    </source>
</evidence>
<keyword evidence="1" id="KW-0812">Transmembrane</keyword>
<protein>
    <submittedName>
        <fullName evidence="2">DUF3309 family protein</fullName>
    </submittedName>
</protein>
<accession>A0ABT0GET8</accession>
<feature type="transmembrane region" description="Helical" evidence="1">
    <location>
        <begin position="33"/>
        <end position="50"/>
    </location>
</feature>
<dbReference type="RefSeq" id="WP_248206044.1">
    <property type="nucleotide sequence ID" value="NZ_JALNMH010000003.1"/>
</dbReference>
<dbReference type="Pfam" id="PF11752">
    <property type="entry name" value="DUF3309"/>
    <property type="match status" value="1"/>
</dbReference>
<proteinExistence type="predicted"/>
<keyword evidence="1" id="KW-0472">Membrane</keyword>
<name>A0ABT0GET8_9GAMM</name>
<keyword evidence="1" id="KW-1133">Transmembrane helix</keyword>
<dbReference type="EMBL" id="JALNMH010000003">
    <property type="protein sequence ID" value="MCK7593063.1"/>
    <property type="molecule type" value="Genomic_DNA"/>
</dbReference>
<sequence>MSLGGVLIVTLILLLVIVLPGWRHSRGWGYRPAGHLGVVLALVLVLFMAGRL</sequence>
<organism evidence="2 3">
    <name type="scientific">Pseudomarimonas salicorniae</name>
    <dbReference type="NCBI Taxonomy" id="2933270"/>
    <lineage>
        <taxon>Bacteria</taxon>
        <taxon>Pseudomonadati</taxon>
        <taxon>Pseudomonadota</taxon>
        <taxon>Gammaproteobacteria</taxon>
        <taxon>Lysobacterales</taxon>
        <taxon>Lysobacteraceae</taxon>
        <taxon>Pseudomarimonas</taxon>
    </lineage>
</organism>
<reference evidence="2" key="1">
    <citation type="submission" date="2022-04" db="EMBL/GenBank/DDBJ databases">
        <title>Lysobacter sp. CAU 1642 isolated from sea sand.</title>
        <authorList>
            <person name="Kim W."/>
        </authorList>
    </citation>
    <scope>NUCLEOTIDE SEQUENCE</scope>
    <source>
        <strain evidence="2">CAU 1642</strain>
    </source>
</reference>